<keyword evidence="1" id="KW-0812">Transmembrane</keyword>
<protein>
    <submittedName>
        <fullName evidence="2">Uncharacterized protein</fullName>
    </submittedName>
</protein>
<gene>
    <name evidence="2" type="ORF">LCMAC201_05730</name>
</gene>
<feature type="transmembrane region" description="Helical" evidence="1">
    <location>
        <begin position="36"/>
        <end position="64"/>
    </location>
</feature>
<sequence length="201" mass="22498">MTKKFIEYGRINILKDVPSFNTLTEASIKRGIISGFMIVVGIGTLCADAIWEGSIILSIVPLLWICRYTHDDVVSYERDEAFPTLKQKINILAELMAPLPVPNLCDYDPKEYQDLSEFSTRKKLLDFLNPVVKGCGFTVTATALKVIDPRIRLKIADDNTVLPTDIPIKIQDSGWIGTPTANTRIVEIDSYENEAAEFICV</sequence>
<proteinExistence type="predicted"/>
<reference evidence="2" key="1">
    <citation type="journal article" date="2019" name="MBio">
        <title>Virus Genomes from Deep Sea Sediments Expand the Ocean Megavirome and Support Independent Origins of Viral Gigantism.</title>
        <authorList>
            <person name="Backstrom D."/>
            <person name="Yutin N."/>
            <person name="Jorgensen S.L."/>
            <person name="Dharamshi J."/>
            <person name="Homa F."/>
            <person name="Zaremba-Niedwiedzka K."/>
            <person name="Spang A."/>
            <person name="Wolf Y.I."/>
            <person name="Koonin E.V."/>
            <person name="Ettema T.J."/>
        </authorList>
    </citation>
    <scope>NUCLEOTIDE SEQUENCE</scope>
</reference>
<dbReference type="EMBL" id="MK500368">
    <property type="protein sequence ID" value="QBK87660.1"/>
    <property type="molecule type" value="Genomic_DNA"/>
</dbReference>
<evidence type="ECO:0000256" key="1">
    <source>
        <dbReference type="SAM" id="Phobius"/>
    </source>
</evidence>
<keyword evidence="1" id="KW-0472">Membrane</keyword>
<accession>A0A481YXB0</accession>
<keyword evidence="1" id="KW-1133">Transmembrane helix</keyword>
<name>A0A481YXB0_9VIRU</name>
<evidence type="ECO:0000313" key="2">
    <source>
        <dbReference type="EMBL" id="QBK87660.1"/>
    </source>
</evidence>
<organism evidence="2">
    <name type="scientific">Marseillevirus LCMAC201</name>
    <dbReference type="NCBI Taxonomy" id="2506605"/>
    <lineage>
        <taxon>Viruses</taxon>
        <taxon>Varidnaviria</taxon>
        <taxon>Bamfordvirae</taxon>
        <taxon>Nucleocytoviricota</taxon>
        <taxon>Megaviricetes</taxon>
        <taxon>Pimascovirales</taxon>
        <taxon>Pimascovirales incertae sedis</taxon>
        <taxon>Marseilleviridae</taxon>
    </lineage>
</organism>